<feature type="region of interest" description="Disordered" evidence="1">
    <location>
        <begin position="1308"/>
        <end position="1335"/>
    </location>
</feature>
<dbReference type="InterPro" id="IPR052575">
    <property type="entry name" value="SSU_processome_comp_20"/>
</dbReference>
<evidence type="ECO:0000259" key="2">
    <source>
        <dbReference type="Pfam" id="PF07539"/>
    </source>
</evidence>
<gene>
    <name evidence="5" type="ORF">PoMZ_04730</name>
</gene>
<dbReference type="SUPFAM" id="SSF48371">
    <property type="entry name" value="ARM repeat"/>
    <property type="match status" value="3"/>
</dbReference>
<feature type="domain" description="U3 small nucleolar RNA-associated protein 20 C-terminal" evidence="4">
    <location>
        <begin position="2408"/>
        <end position="2674"/>
    </location>
</feature>
<proteinExistence type="predicted"/>
<feature type="compositionally biased region" description="Basic and acidic residues" evidence="1">
    <location>
        <begin position="2634"/>
        <end position="2656"/>
    </location>
</feature>
<feature type="domain" description="U3 small nucleolar RNA-associated protein 20" evidence="3">
    <location>
        <begin position="1788"/>
        <end position="2006"/>
    </location>
</feature>
<dbReference type="Proteomes" id="UP000294847">
    <property type="component" value="Chromosome 3"/>
</dbReference>
<dbReference type="Pfam" id="PF07539">
    <property type="entry name" value="UTP20_N"/>
    <property type="match status" value="1"/>
</dbReference>
<feature type="domain" description="U3 small nucleolar RNA-associated protein 20 N-terminal" evidence="2">
    <location>
        <begin position="910"/>
        <end position="1569"/>
    </location>
</feature>
<feature type="compositionally biased region" description="Acidic residues" evidence="1">
    <location>
        <begin position="1135"/>
        <end position="1153"/>
    </location>
</feature>
<reference evidence="5 6" key="1">
    <citation type="journal article" date="2019" name="Mol. Biol. Evol.">
        <title>Blast fungal genomes show frequent chromosomal changes, gene gains and losses, and effector gene turnover.</title>
        <authorList>
            <person name="Gomez Luciano L.B."/>
            <person name="Jason Tsai I."/>
            <person name="Chuma I."/>
            <person name="Tosa Y."/>
            <person name="Chen Y.H."/>
            <person name="Li J.Y."/>
            <person name="Li M.Y."/>
            <person name="Jade Lu M.Y."/>
            <person name="Nakayashiki H."/>
            <person name="Li W.H."/>
        </authorList>
    </citation>
    <scope>NUCLEOTIDE SEQUENCE [LARGE SCALE GENOMIC DNA]</scope>
    <source>
        <strain evidence="5">MZ5-1-6</strain>
    </source>
</reference>
<sequence length="2684" mass="302261">MPVSKSGRIVKARRGTKETAHQKQHRWESFTTKISKLHSLDPLRKVRRHDLESEDLSATTSYLRNGLEKWTDLNLSKPFISFKRELLPLCDSLPQILHFEEKIMGLLVQYISLHEKEALEPLLDLLTAFAHDLGVRFEKHYPKALELIIGLANRPQDAEVVEWTFASLAFLFKYLARLLVPDLRPTYRAMAPLLGRTRQPQYIARFAAEALSFLVKKAAAPSHRDTSLKSLIECARDDLLAQAGEKHFELYFHGIMTMFAEALKSSGHTLYSNAPDIYTRLVECVPDQEFRPPSEDVFFAEHNTIWSDVCCGVLISAIHYSTPETFTPLENAIIASTQEAVATENVQGHPWSLSLRIRIFGTMAGVRRGTRLTNWTGLIQGLSSAMQALSKTPTKLPQGALPLIWEHIVVNIAIVWNQSPMDALISSLQTMTAIMTREPFMRSFIPFCSYFSSLNPERFRSIFQDYFQKFINKHWSIDNNEEMLCVLIPKMVESGALQPGGGSESLHLPESWQGQIVSKFERLEITPFPERGAYDKDPKTWRDKCLPKYSALLKVLESTGVHASTSARIAELLLRKLKLALRPSTSVPTDEAHFIVTSGFRAYLRMARDVDPSLKPLLRAAAPRFCRLTKFLESILAYEEALAAKGLEDGSSSGSESPQTEEDPYTKSLIQNLSTNSHDLRLVSLKLLHQLPSAPKDSSSPLAIMLQVEETPLDLANMRTISVYLRKLGKIYGSVDQSSWLRKAVPTFMFGMMTVRLTPVWDDAVEALKDITESKDGEEMVASLAFEWLEVPSQRWSGPPKPTIQSNHRRSTDFECTNLASLHETSEMTKKVVDEIFDVMLSEFEQAQAVVPNMSQTARSKSLKVLTAIPSVAERRSRKLVPHLFSWNNAGKAETDESEEEKKVNADETWNLADRKALIGVFALFHNSKVLYQHEQVYKVMLDLMSNGDLDVQKLALKAILAWKQDGVKRYQENLEALLEESRMRNELTLLFQGDKKIRDEDRPELMPVLLRLLYGRAISKKGAASGRAGVQGTRNAIIRSLDVEDIGHFLEIALGPIHDVQVLDGTGVDQKIISSSLVPARKQVGLLRMLDTIITELGSNATLYMGPLVNAVLYCLIPACRRLRTDKDKKRQDAEEDEEDHESSDEDDEEVNSSETSLLRAARTAALKCLCALLVNAAGFDWTPYLPVIASEVVSPQLETLSSETTQGVSWTLRLLETWSLMPRCALALSHNQRIIPTVISCISVAHTKDEVKIFALGIVRNLIRLALAPQEESEFNELILEEILQPNLDLVLGTIGNLVIKEKTKNSQSKESLTDKTAEDSKDDQEAGEDVGDAGDETTLVLAPLGRHLLEAAVETVVELAPLVENSKNVHNLVQISTFLLNQPARAVNPKVKGSILLILERFVVLENLQDDDNLRHDLYQTICSLFSFFKDRQNRQALSRLMLVFATQQPAIQEVADLSSQLNSFVENRLDEPDYDQRLAAFRAICNPRDVAFTVDQWLPLLHNFIHYIHHDEEHAILAQNAADGICKFIEATSAVWDEPSVRTRYTGILDRNLLPAIYSGAREESEAVRREFLRVFGFLATNLSCWEPVKDLALLVPEAVDVEMNMEDERQTKKRDQDFFYNILTPAVSRQIQALQVLQGVNERSGLGSRNVGKFFIPLLEHFIFGREDGSDDQGLGAQATNTIASLAGSLEWSQYRALLRRYVSYIKSKPDLHKQVVRLLDKIVETLELAANQAFNTPMDIDSNDATSQKKLALAKRLPSQEKFTEEVSGSLLTTLLDHLHEKDETTVSSRVPVGIIVVKLLNLLPQSARDLKLPGVLTDICHILRSKAWDSREMARKTLVKIAVILGPSCFGFILKELRGALTRGYQLHVLSYTVHSLLLAVIPEFEQGDLDYCVGDIVSVIMDDTFGITGQEKEAEEYTSKMKEIKSSKSQDSMELIAKNASISRLINLVQPLKDLLMEKLNIKMVRKIDELLSRITAGLLQNPAAESRDTLVFCYEVIQEVINSEKPEAVKTLDPKLKRYLIQKGAKKNDRGTTTKHTYKLKKFAFDVLRSLMRKHDSLRTASNISGFIPHLGNAVRDDGEEVKIAAFKLLVVLIKVPFKNNDSKLLYDMALKDALRSINSSVSSTTELAQAALKLISVILRDRREVVVKDKDIDMIIGRIKDDLTEPLHRHVTFNFLRSVLDRKIETAAVYDTLDYVGTVMITNDDKDTRDLARGAYFQFLREYPQKKARWQKQLKFLRSNLDYDREGGRLSVMEVIHLLLIKTADDFVQEICTFFFHKLVLVLANDDSEKCTLAAGELVKEILRRSNKTATQAFLVHMRDWLSKESQPAVVGLGIQAFGYYFETRDSSSKDNKDFGLLTGKISGALADLFDDTDLAQISLKILQKLVDKDPSRVLVPSLTELWERVKSCLSHSDPTVKLLAVRLLSSYLGDFAKADGMHGSYGLELEKDNILELIQMNLKVLLSEGVSEPLAQEVSRILMFLGKTIKFEMGTDDDSESESDDADAETKAGSETSIFGRLAAIVRREARPRSAELIPKLAAMDVMTVYCSQAPSATMQPHLRTILHPLRNLTDTSIPVPWSPDPDFGEKYEALKGKAHTVMETLQDKFGTASYTRALLDVGEEVKQKREERGKKRKIEAVTNRDKYHAEKRKKFEKKKERRKAKGQEHRALRQAV</sequence>
<dbReference type="Gene3D" id="1.25.10.10">
    <property type="entry name" value="Leucine-rich Repeat Variant"/>
    <property type="match status" value="2"/>
</dbReference>
<dbReference type="Pfam" id="PF23099">
    <property type="entry name" value="UTP20_C"/>
    <property type="match status" value="1"/>
</dbReference>
<evidence type="ECO:0000313" key="6">
    <source>
        <dbReference type="Proteomes" id="UP000294847"/>
    </source>
</evidence>
<dbReference type="PANTHER" id="PTHR17695:SF11">
    <property type="entry name" value="SMALL SUBUNIT PROCESSOME COMPONENT 20 HOMOLOG"/>
    <property type="match status" value="1"/>
</dbReference>
<feature type="region of interest" description="Disordered" evidence="1">
    <location>
        <begin position="1"/>
        <end position="22"/>
    </location>
</feature>
<dbReference type="InterPro" id="IPR016024">
    <property type="entry name" value="ARM-type_fold"/>
</dbReference>
<dbReference type="InterPro" id="IPR011430">
    <property type="entry name" value="UTP20_N"/>
</dbReference>
<dbReference type="PANTHER" id="PTHR17695">
    <property type="entry name" value="SMALL SUBUNIT PROCESSOME COMPONENT 20 HOMOLOG"/>
    <property type="match status" value="1"/>
</dbReference>
<dbReference type="EMBL" id="CP034206">
    <property type="protein sequence ID" value="QBZ59766.1"/>
    <property type="molecule type" value="Genomic_DNA"/>
</dbReference>
<evidence type="ECO:0000259" key="4">
    <source>
        <dbReference type="Pfam" id="PF23099"/>
    </source>
</evidence>
<dbReference type="GO" id="GO:0030686">
    <property type="term" value="C:90S preribosome"/>
    <property type="evidence" value="ECO:0007669"/>
    <property type="project" value="TreeGrafter"/>
</dbReference>
<dbReference type="InterPro" id="IPR011989">
    <property type="entry name" value="ARM-like"/>
</dbReference>
<dbReference type="InterPro" id="IPR057525">
    <property type="entry name" value="UTP20_C"/>
</dbReference>
<dbReference type="InterPro" id="IPR046523">
    <property type="entry name" value="UTP20_dom"/>
</dbReference>
<dbReference type="Pfam" id="PF20416">
    <property type="entry name" value="UTP20"/>
    <property type="match status" value="1"/>
</dbReference>
<feature type="compositionally biased region" description="Basic residues" evidence="1">
    <location>
        <begin position="2657"/>
        <end position="2672"/>
    </location>
</feature>
<feature type="compositionally biased region" description="Basic and acidic residues" evidence="1">
    <location>
        <begin position="2673"/>
        <end position="2684"/>
    </location>
</feature>
<feature type="region of interest" description="Disordered" evidence="1">
    <location>
        <begin position="2634"/>
        <end position="2684"/>
    </location>
</feature>
<feature type="region of interest" description="Disordered" evidence="1">
    <location>
        <begin position="1128"/>
        <end position="1156"/>
    </location>
</feature>
<name>A0A4P7NDB6_PYROR</name>
<protein>
    <submittedName>
        <fullName evidence="5">Uncharacterized protein</fullName>
    </submittedName>
</protein>
<organism evidence="5 6">
    <name type="scientific">Pyricularia oryzae</name>
    <name type="common">Rice blast fungus</name>
    <name type="synonym">Magnaporthe oryzae</name>
    <dbReference type="NCBI Taxonomy" id="318829"/>
    <lineage>
        <taxon>Eukaryota</taxon>
        <taxon>Fungi</taxon>
        <taxon>Dikarya</taxon>
        <taxon>Ascomycota</taxon>
        <taxon>Pezizomycotina</taxon>
        <taxon>Sordariomycetes</taxon>
        <taxon>Sordariomycetidae</taxon>
        <taxon>Magnaporthales</taxon>
        <taxon>Pyriculariaceae</taxon>
        <taxon>Pyricularia</taxon>
    </lineage>
</organism>
<accession>A0A4P7NDB6</accession>
<feature type="compositionally biased region" description="Acidic residues" evidence="1">
    <location>
        <begin position="1323"/>
        <end position="1335"/>
    </location>
</feature>
<evidence type="ECO:0000259" key="3">
    <source>
        <dbReference type="Pfam" id="PF20416"/>
    </source>
</evidence>
<dbReference type="GO" id="GO:0032040">
    <property type="term" value="C:small-subunit processome"/>
    <property type="evidence" value="ECO:0007669"/>
    <property type="project" value="TreeGrafter"/>
</dbReference>
<evidence type="ECO:0000256" key="1">
    <source>
        <dbReference type="SAM" id="MobiDB-lite"/>
    </source>
</evidence>
<evidence type="ECO:0000313" key="5">
    <source>
        <dbReference type="EMBL" id="QBZ59766.1"/>
    </source>
</evidence>